<dbReference type="GO" id="GO:0015031">
    <property type="term" value="P:protein transport"/>
    <property type="evidence" value="ECO:0007669"/>
    <property type="project" value="InterPro"/>
</dbReference>
<dbReference type="Proteomes" id="UP000254100">
    <property type="component" value="Unassembled WGS sequence"/>
</dbReference>
<organism evidence="1 2">
    <name type="scientific">Staphylococcus microti</name>
    <dbReference type="NCBI Taxonomy" id="569857"/>
    <lineage>
        <taxon>Bacteria</taxon>
        <taxon>Bacillati</taxon>
        <taxon>Bacillota</taxon>
        <taxon>Bacilli</taxon>
        <taxon>Bacillales</taxon>
        <taxon>Staphylococcaceae</taxon>
        <taxon>Staphylococcus</taxon>
    </lineage>
</organism>
<dbReference type="AlphaFoldDB" id="A0A380GTJ4"/>
<accession>A0A380GTJ4</accession>
<proteinExistence type="predicted"/>
<reference evidence="1 2" key="1">
    <citation type="submission" date="2018-06" db="EMBL/GenBank/DDBJ databases">
        <authorList>
            <consortium name="Pathogen Informatics"/>
            <person name="Doyle S."/>
        </authorList>
    </citation>
    <scope>NUCLEOTIDE SEQUENCE [LARGE SCALE GENOMIC DNA]</scope>
    <source>
        <strain evidence="1 2">NCTC13832</strain>
    </source>
</reference>
<dbReference type="OrthoDB" id="2042927at2"/>
<gene>
    <name evidence="1" type="primary">asp3_1</name>
    <name evidence="1" type="ORF">NCTC13832_00160</name>
</gene>
<protein>
    <submittedName>
        <fullName evidence="1">Accessory Sec system protein Asp3</fullName>
    </submittedName>
</protein>
<dbReference type="NCBIfam" id="TIGR03711">
    <property type="entry name" value="acc_sec_asp3"/>
    <property type="match status" value="1"/>
</dbReference>
<name>A0A380GTJ4_9STAP</name>
<dbReference type="RefSeq" id="WP_052502901.1">
    <property type="nucleotide sequence ID" value="NZ_JXWY01000066.1"/>
</dbReference>
<dbReference type="InterPro" id="IPR022259">
    <property type="entry name" value="Acessory_Sec_prot_Asp3"/>
</dbReference>
<evidence type="ECO:0000313" key="1">
    <source>
        <dbReference type="EMBL" id="SUM56528.1"/>
    </source>
</evidence>
<evidence type="ECO:0000313" key="2">
    <source>
        <dbReference type="Proteomes" id="UP000254100"/>
    </source>
</evidence>
<sequence length="295" mass="33392">MLSNSHTIRWTQVTDDTFMYGTRLKFHRDGSVVFENALMPSSIVIHEWKMMTHFVADKTIPQLPILKHGQSYRFVLDYDVEPAEGVYFKVVFKKSNGTEIDAVIIREREAVITYPADAFSYELQMLNAAAKRVKFRAINIIEETTTTRAEALTISEIKQESEHVSVMNVIVVAEEGVSRDAIRSLPNVIMIAGWQLEDIGKIAHVLAPLQQGYALNFIGYTRETDVMAYQLAEYMRETAWVTTDEQLPTKSDVAVEVYGDIAPRDTELSLVSSLLHASHHLNKLDETVLNGGVRR</sequence>
<dbReference type="Pfam" id="PF15432">
    <property type="entry name" value="Sec-ASP3"/>
    <property type="match status" value="1"/>
</dbReference>
<dbReference type="EMBL" id="UHDT01000001">
    <property type="protein sequence ID" value="SUM56528.1"/>
    <property type="molecule type" value="Genomic_DNA"/>
</dbReference>